<gene>
    <name evidence="1" type="ORF">QBC34DRAFT_401379</name>
</gene>
<dbReference type="Proteomes" id="UP001321760">
    <property type="component" value="Unassembled WGS sequence"/>
</dbReference>
<proteinExistence type="predicted"/>
<comment type="caution">
    <text evidence="1">The sequence shown here is derived from an EMBL/GenBank/DDBJ whole genome shotgun (WGS) entry which is preliminary data.</text>
</comment>
<reference evidence="1" key="2">
    <citation type="submission" date="2023-05" db="EMBL/GenBank/DDBJ databases">
        <authorList>
            <consortium name="Lawrence Berkeley National Laboratory"/>
            <person name="Steindorff A."/>
            <person name="Hensen N."/>
            <person name="Bonometti L."/>
            <person name="Westerberg I."/>
            <person name="Brannstrom I.O."/>
            <person name="Guillou S."/>
            <person name="Cros-Aarteil S."/>
            <person name="Calhoun S."/>
            <person name="Haridas S."/>
            <person name="Kuo A."/>
            <person name="Mondo S."/>
            <person name="Pangilinan J."/>
            <person name="Riley R."/>
            <person name="Labutti K."/>
            <person name="Andreopoulos B."/>
            <person name="Lipzen A."/>
            <person name="Chen C."/>
            <person name="Yanf M."/>
            <person name="Daum C."/>
            <person name="Ng V."/>
            <person name="Clum A."/>
            <person name="Ohm R."/>
            <person name="Martin F."/>
            <person name="Silar P."/>
            <person name="Natvig D."/>
            <person name="Lalanne C."/>
            <person name="Gautier V."/>
            <person name="Ament-Velasquez S.L."/>
            <person name="Kruys A."/>
            <person name="Hutchinson M.I."/>
            <person name="Powell A.J."/>
            <person name="Barry K."/>
            <person name="Miller A.N."/>
            <person name="Grigoriev I.V."/>
            <person name="Debuchy R."/>
            <person name="Gladieux P."/>
            <person name="Thoren M.H."/>
            <person name="Johannesson H."/>
        </authorList>
    </citation>
    <scope>NUCLEOTIDE SEQUENCE</scope>
    <source>
        <strain evidence="1">PSN243</strain>
    </source>
</reference>
<evidence type="ECO:0000313" key="1">
    <source>
        <dbReference type="EMBL" id="KAK4451111.1"/>
    </source>
</evidence>
<organism evidence="1 2">
    <name type="scientific">Podospora aff. communis PSN243</name>
    <dbReference type="NCBI Taxonomy" id="3040156"/>
    <lineage>
        <taxon>Eukaryota</taxon>
        <taxon>Fungi</taxon>
        <taxon>Dikarya</taxon>
        <taxon>Ascomycota</taxon>
        <taxon>Pezizomycotina</taxon>
        <taxon>Sordariomycetes</taxon>
        <taxon>Sordariomycetidae</taxon>
        <taxon>Sordariales</taxon>
        <taxon>Podosporaceae</taxon>
        <taxon>Podospora</taxon>
    </lineage>
</organism>
<reference evidence="1" key="1">
    <citation type="journal article" date="2023" name="Mol. Phylogenet. Evol.">
        <title>Genome-scale phylogeny and comparative genomics of the fungal order Sordariales.</title>
        <authorList>
            <person name="Hensen N."/>
            <person name="Bonometti L."/>
            <person name="Westerberg I."/>
            <person name="Brannstrom I.O."/>
            <person name="Guillou S."/>
            <person name="Cros-Aarteil S."/>
            <person name="Calhoun S."/>
            <person name="Haridas S."/>
            <person name="Kuo A."/>
            <person name="Mondo S."/>
            <person name="Pangilinan J."/>
            <person name="Riley R."/>
            <person name="LaButti K."/>
            <person name="Andreopoulos B."/>
            <person name="Lipzen A."/>
            <person name="Chen C."/>
            <person name="Yan M."/>
            <person name="Daum C."/>
            <person name="Ng V."/>
            <person name="Clum A."/>
            <person name="Steindorff A."/>
            <person name="Ohm R.A."/>
            <person name="Martin F."/>
            <person name="Silar P."/>
            <person name="Natvig D.O."/>
            <person name="Lalanne C."/>
            <person name="Gautier V."/>
            <person name="Ament-Velasquez S.L."/>
            <person name="Kruys A."/>
            <person name="Hutchinson M.I."/>
            <person name="Powell A.J."/>
            <person name="Barry K."/>
            <person name="Miller A.N."/>
            <person name="Grigoriev I.V."/>
            <person name="Debuchy R."/>
            <person name="Gladieux P."/>
            <person name="Hiltunen Thoren M."/>
            <person name="Johannesson H."/>
        </authorList>
    </citation>
    <scope>NUCLEOTIDE SEQUENCE</scope>
    <source>
        <strain evidence="1">PSN243</strain>
    </source>
</reference>
<evidence type="ECO:0000313" key="2">
    <source>
        <dbReference type="Proteomes" id="UP001321760"/>
    </source>
</evidence>
<sequence length="84" mass="9743">MRQINTEKHLTKHSFISVFTRVDRKVKATVQQEPLSAPGGAIKLWLSNLVEQDDLKGLPHECIRPLYNEYVVFSFFSFHIQSRA</sequence>
<dbReference type="EMBL" id="MU865929">
    <property type="protein sequence ID" value="KAK4451111.1"/>
    <property type="molecule type" value="Genomic_DNA"/>
</dbReference>
<accession>A0AAV9GTY9</accession>
<name>A0AAV9GTY9_9PEZI</name>
<keyword evidence="2" id="KW-1185">Reference proteome</keyword>
<protein>
    <submittedName>
        <fullName evidence="1">Uncharacterized protein</fullName>
    </submittedName>
</protein>
<dbReference type="AlphaFoldDB" id="A0AAV9GTY9"/>